<keyword evidence="1" id="KW-0812">Transmembrane</keyword>
<name>A0A5S3QFN9_9FLAO</name>
<sequence>MIFFFGTRASKIKDRKISRTTCSYCETKDSFIVSTFSKYFHFFWIPIIPLFKTNVAECSHCKKTYAQHQFTPEMKAALHKENEINPAKRPIWQGIGCILLVGFFLLTFGLSLIGVYYGSNKKPKNLTNKDPRMELLENDIKKISPVLKGDKDSVSIALKDCIDYDIQSGIDTDKIEYFSVIQENRILVLLGIKDLKGIKPSERKVIIDVVEDCLSAMPYLDGVHQRYISIEGKWNTVLVKTPTDEDLGGRFADKYKLLPFYGEKPVVKDSIPTKVDTIPM</sequence>
<evidence type="ECO:0000313" key="3">
    <source>
        <dbReference type="Proteomes" id="UP000310314"/>
    </source>
</evidence>
<keyword evidence="1" id="KW-0472">Membrane</keyword>
<dbReference type="Proteomes" id="UP000310314">
    <property type="component" value="Unassembled WGS sequence"/>
</dbReference>
<dbReference type="AlphaFoldDB" id="A0A5S3QFN9"/>
<proteinExistence type="predicted"/>
<dbReference type="RefSeq" id="WP_138658965.1">
    <property type="nucleotide sequence ID" value="NZ_VATY01000003.1"/>
</dbReference>
<keyword evidence="3" id="KW-1185">Reference proteome</keyword>
<organism evidence="2 3">
    <name type="scientific">Maribacter algarum</name>
    <name type="common">ex Zhang et al. 2020</name>
    <dbReference type="NCBI Taxonomy" id="2578118"/>
    <lineage>
        <taxon>Bacteria</taxon>
        <taxon>Pseudomonadati</taxon>
        <taxon>Bacteroidota</taxon>
        <taxon>Flavobacteriia</taxon>
        <taxon>Flavobacteriales</taxon>
        <taxon>Flavobacteriaceae</taxon>
        <taxon>Maribacter</taxon>
    </lineage>
</organism>
<accession>A0A5S3QFN9</accession>
<reference evidence="2 3" key="1">
    <citation type="submission" date="2019-05" db="EMBL/GenBank/DDBJ databases">
        <authorList>
            <person name="Zhang J.-Y."/>
            <person name="Feg X."/>
            <person name="Du Z.-J."/>
        </authorList>
    </citation>
    <scope>NUCLEOTIDE SEQUENCE [LARGE SCALE GENOMIC DNA]</scope>
    <source>
        <strain evidence="2 3">RZ26</strain>
    </source>
</reference>
<dbReference type="EMBL" id="VATY01000003">
    <property type="protein sequence ID" value="TMM56097.1"/>
    <property type="molecule type" value="Genomic_DNA"/>
</dbReference>
<keyword evidence="1" id="KW-1133">Transmembrane helix</keyword>
<dbReference type="OrthoDB" id="766141at2"/>
<comment type="caution">
    <text evidence="2">The sequence shown here is derived from an EMBL/GenBank/DDBJ whole genome shotgun (WGS) entry which is preliminary data.</text>
</comment>
<evidence type="ECO:0000256" key="1">
    <source>
        <dbReference type="SAM" id="Phobius"/>
    </source>
</evidence>
<evidence type="ECO:0000313" key="2">
    <source>
        <dbReference type="EMBL" id="TMM56097.1"/>
    </source>
</evidence>
<feature type="transmembrane region" description="Helical" evidence="1">
    <location>
        <begin position="91"/>
        <end position="117"/>
    </location>
</feature>
<protein>
    <submittedName>
        <fullName evidence="2">Zinc-ribbon domain-containing protein</fullName>
    </submittedName>
</protein>
<gene>
    <name evidence="2" type="ORF">FEE95_15810</name>
</gene>